<dbReference type="InterPro" id="IPR003607">
    <property type="entry name" value="HD/PDEase_dom"/>
</dbReference>
<dbReference type="InterPro" id="IPR006261">
    <property type="entry name" value="dGTPase"/>
</dbReference>
<dbReference type="PROSITE" id="PS51831">
    <property type="entry name" value="HD"/>
    <property type="match status" value="1"/>
</dbReference>
<dbReference type="GO" id="GO:0006203">
    <property type="term" value="P:dGTP catabolic process"/>
    <property type="evidence" value="ECO:0007669"/>
    <property type="project" value="TreeGrafter"/>
</dbReference>
<organism evidence="4 5">
    <name type="scientific">Vibrio owensii CAIM 1854 = LMG 25443</name>
    <dbReference type="NCBI Taxonomy" id="1229493"/>
    <lineage>
        <taxon>Bacteria</taxon>
        <taxon>Pseudomonadati</taxon>
        <taxon>Pseudomonadota</taxon>
        <taxon>Gammaproteobacteria</taxon>
        <taxon>Vibrionales</taxon>
        <taxon>Vibrionaceae</taxon>
        <taxon>Vibrio</taxon>
    </lineage>
</organism>
<keyword evidence="1 4" id="KW-0378">Hydrolase</keyword>
<dbReference type="Gene3D" id="1.10.3210.10">
    <property type="entry name" value="Hypothetical protein af1432"/>
    <property type="match status" value="1"/>
</dbReference>
<reference evidence="4 5" key="1">
    <citation type="submission" date="2014-07" db="EMBL/GenBank/DDBJ databases">
        <title>Unique and conserved regions in Vibrio harveyi and related species in comparison with the shrimp pathogen Vibrio harveyi CAIM 1792.</title>
        <authorList>
            <person name="Espinoza-Valles I."/>
            <person name="Vora G."/>
            <person name="Leekitcharoenphon P."/>
            <person name="Ussery D."/>
            <person name="Hoj L."/>
            <person name="Gomez-Gil B."/>
        </authorList>
    </citation>
    <scope>NUCLEOTIDE SEQUENCE [LARGE SCALE GENOMIC DNA]</scope>
    <source>
        <strain evidence="5">CAIM 1854 / LMG 25443</strain>
    </source>
</reference>
<dbReference type="EMBL" id="JPRD01000036">
    <property type="protein sequence ID" value="KIF51479.1"/>
    <property type="molecule type" value="Genomic_DNA"/>
</dbReference>
<dbReference type="InterPro" id="IPR006674">
    <property type="entry name" value="HD_domain"/>
</dbReference>
<dbReference type="PANTHER" id="PTHR11373:SF32">
    <property type="entry name" value="DEOXYGUANOSINETRIPHOSPHATE TRIPHOSPHOHYDROLASE"/>
    <property type="match status" value="1"/>
</dbReference>
<gene>
    <name evidence="4" type="ORF">H735_19415</name>
</gene>
<dbReference type="InterPro" id="IPR027432">
    <property type="entry name" value="dGTP_triphosphohydrolase_C"/>
</dbReference>
<evidence type="ECO:0000259" key="3">
    <source>
        <dbReference type="PROSITE" id="PS51831"/>
    </source>
</evidence>
<dbReference type="CDD" id="cd00077">
    <property type="entry name" value="HDc"/>
    <property type="match status" value="1"/>
</dbReference>
<dbReference type="NCBIfam" id="NF003429">
    <property type="entry name" value="PRK04926.1"/>
    <property type="match status" value="1"/>
</dbReference>
<dbReference type="SUPFAM" id="SSF109604">
    <property type="entry name" value="HD-domain/PDEase-like"/>
    <property type="match status" value="1"/>
</dbReference>
<name>A0A0C1Z5R2_9VIBR</name>
<dbReference type="GO" id="GO:0008832">
    <property type="term" value="F:dGTPase activity"/>
    <property type="evidence" value="ECO:0007669"/>
    <property type="project" value="TreeGrafter"/>
</dbReference>
<feature type="region of interest" description="Disordered" evidence="2">
    <location>
        <begin position="1"/>
        <end position="20"/>
    </location>
</feature>
<dbReference type="SMART" id="SM00471">
    <property type="entry name" value="HDc"/>
    <property type="match status" value="1"/>
</dbReference>
<dbReference type="NCBIfam" id="TIGR01353">
    <property type="entry name" value="dGTP_triPase"/>
    <property type="match status" value="1"/>
</dbReference>
<dbReference type="InterPro" id="IPR050135">
    <property type="entry name" value="dGTPase-like"/>
</dbReference>
<proteinExistence type="predicted"/>
<dbReference type="Gene3D" id="1.10.3550.10">
    <property type="entry name" value="eoxyguanosinetriphosphate triphosphohydrolase domain-like"/>
    <property type="match status" value="1"/>
</dbReference>
<dbReference type="Gene3D" id="1.10.3410.10">
    <property type="entry name" value="putative deoxyguanosinetriphosphate triphosphohydrolase like domain"/>
    <property type="match status" value="1"/>
</dbReference>
<dbReference type="InterPro" id="IPR023293">
    <property type="entry name" value="dGTP_triP_hydro_central_sf"/>
</dbReference>
<dbReference type="RefSeq" id="WP_027726736.1">
    <property type="nucleotide sequence ID" value="NZ_BAOH01000067.1"/>
</dbReference>
<dbReference type="PANTHER" id="PTHR11373">
    <property type="entry name" value="DEOXYNUCLEOSIDE TRIPHOSPHATE TRIPHOSPHOHYDROLASE"/>
    <property type="match status" value="1"/>
</dbReference>
<accession>A0A0C1Z5R2</accession>
<dbReference type="AlphaFoldDB" id="A0A0C1Z5R2"/>
<evidence type="ECO:0000256" key="2">
    <source>
        <dbReference type="SAM" id="MobiDB-lite"/>
    </source>
</evidence>
<comment type="caution">
    <text evidence="4">The sequence shown here is derived from an EMBL/GenBank/DDBJ whole genome shotgun (WGS) entry which is preliminary data.</text>
</comment>
<evidence type="ECO:0000313" key="5">
    <source>
        <dbReference type="Proteomes" id="UP000031586"/>
    </source>
</evidence>
<evidence type="ECO:0000313" key="4">
    <source>
        <dbReference type="EMBL" id="KIF51479.1"/>
    </source>
</evidence>
<evidence type="ECO:0000256" key="1">
    <source>
        <dbReference type="ARBA" id="ARBA00022801"/>
    </source>
</evidence>
<dbReference type="Pfam" id="PF01966">
    <property type="entry name" value="HD"/>
    <property type="match status" value="1"/>
</dbReference>
<feature type="domain" description="HD" evidence="3">
    <location>
        <begin position="56"/>
        <end position="253"/>
    </location>
</feature>
<dbReference type="PATRIC" id="fig|1229493.5.peg.3214"/>
<dbReference type="Proteomes" id="UP000031586">
    <property type="component" value="Unassembled WGS sequence"/>
</dbReference>
<sequence>MEQLITSSRHRESTESDNLNATQSDRARLIYSASFRRLQQKAQVFSLESNSAVRSRLTHSIEVSHIGRYIVAEVNKAIQVSDLPAKEKVFWQNNDTALSNIVETACLMHDIGNPPFGHFGEAAIIQWAESEDAKQCLEQSIGGINDKTLEALDDFKAFDGNPQGFRIITKLQGDDGQFGLNLTYTQLAAFLKYTHSPSTRKTAKTDAPFSKKIGFFNTESEVINAAWDELRMSAHSRHPLGFLMEASDDISYCMSDIEDGIEKGIIREGDFAQDMVTGLTKLRKSCNDDNLLKSLKKLELTLTTGTADAIGPFLRFKTSLSTFLVKQVAKKFVDNYDNFVNSKATQEIIAEGTIEYNLLDMLKVYTGKYLFTSNEAECMELSGFSIISGILKDYQTLLCLQKDKFLHLINNEHKDIKRNNLNIHRRLFNRLPEKHLNAYKCAIMGRSIPTLKEECLKQHSKDTESLKETKLDDSEIQNAQVACLKQEFQAYFDLQFSGCFSKIPLDVEWNLRTHLVIDFVSGMTDQFSMEFFHMLKGINVR</sequence>
<protein>
    <submittedName>
        <fullName evidence="4">Deoxyguanosinetriphosphate triphosphohydrolase</fullName>
    </submittedName>
</protein>